<dbReference type="Proteomes" id="UP000024404">
    <property type="component" value="Unassembled WGS sequence"/>
</dbReference>
<dbReference type="EnsemblMetazoa" id="OVOC8539.1">
    <property type="protein sequence ID" value="OVOC8539.1"/>
    <property type="gene ID" value="WBGene00245348"/>
</dbReference>
<protein>
    <submittedName>
        <fullName evidence="1">Uncharacterized protein</fullName>
    </submittedName>
</protein>
<reference evidence="2" key="1">
    <citation type="submission" date="2013-10" db="EMBL/GenBank/DDBJ databases">
        <title>Genome sequencing of Onchocerca volvulus.</title>
        <authorList>
            <person name="Cotton J."/>
            <person name="Tsai J."/>
            <person name="Stanley E."/>
            <person name="Tracey A."/>
            <person name="Holroyd N."/>
            <person name="Lustigman S."/>
            <person name="Berriman M."/>
        </authorList>
    </citation>
    <scope>NUCLEOTIDE SEQUENCE</scope>
</reference>
<dbReference type="EMBL" id="CMVM020000249">
    <property type="status" value="NOT_ANNOTATED_CDS"/>
    <property type="molecule type" value="Genomic_DNA"/>
</dbReference>
<keyword evidence="2" id="KW-1185">Reference proteome</keyword>
<dbReference type="AlphaFoldDB" id="A0A8R1Y3M2"/>
<accession>A0A8R1Y3M2</accession>
<evidence type="ECO:0000313" key="2">
    <source>
        <dbReference type="Proteomes" id="UP000024404"/>
    </source>
</evidence>
<proteinExistence type="predicted"/>
<name>A0A8R1Y3M2_ONCVO</name>
<evidence type="ECO:0000313" key="1">
    <source>
        <dbReference type="EnsemblMetazoa" id="OVOC8539.1"/>
    </source>
</evidence>
<sequence length="70" mass="8333">MEDSRRIQTFAMLYMQTTDYAMLIKMEEYMKVCFRAIREGFCLHARCIVKYINDGIATNKVQDISKKLEK</sequence>
<reference evidence="1" key="2">
    <citation type="submission" date="2022-06" db="UniProtKB">
        <authorList>
            <consortium name="EnsemblMetazoa"/>
        </authorList>
    </citation>
    <scope>IDENTIFICATION</scope>
</reference>
<organism evidence="1 2">
    <name type="scientific">Onchocerca volvulus</name>
    <dbReference type="NCBI Taxonomy" id="6282"/>
    <lineage>
        <taxon>Eukaryota</taxon>
        <taxon>Metazoa</taxon>
        <taxon>Ecdysozoa</taxon>
        <taxon>Nematoda</taxon>
        <taxon>Chromadorea</taxon>
        <taxon>Rhabditida</taxon>
        <taxon>Spirurina</taxon>
        <taxon>Spiruromorpha</taxon>
        <taxon>Filarioidea</taxon>
        <taxon>Onchocercidae</taxon>
        <taxon>Onchocerca</taxon>
    </lineage>
</organism>